<reference evidence="13 14" key="1">
    <citation type="submission" date="2018-08" db="EMBL/GenBank/DDBJ databases">
        <title>Thalassotalea euphylliae genome.</title>
        <authorList>
            <person name="Summers S."/>
            <person name="Rice S.A."/>
            <person name="Freckelton M.L."/>
            <person name="Nedved B.T."/>
            <person name="Hadfield M.G."/>
        </authorList>
    </citation>
    <scope>NUCLEOTIDE SEQUENCE [LARGE SCALE GENOMIC DNA]</scope>
    <source>
        <strain evidence="13 14">H1</strain>
    </source>
</reference>
<organism evidence="13 14">
    <name type="scientific">Thalassotalea euphylliae</name>
    <dbReference type="NCBI Taxonomy" id="1655234"/>
    <lineage>
        <taxon>Bacteria</taxon>
        <taxon>Pseudomonadati</taxon>
        <taxon>Pseudomonadota</taxon>
        <taxon>Gammaproteobacteria</taxon>
        <taxon>Alteromonadales</taxon>
        <taxon>Colwelliaceae</taxon>
        <taxon>Thalassotalea</taxon>
    </lineage>
</organism>
<dbReference type="PANTHER" id="PTHR33446">
    <property type="entry name" value="PROTEIN TONB-RELATED"/>
    <property type="match status" value="1"/>
</dbReference>
<dbReference type="PROSITE" id="PS52015">
    <property type="entry name" value="TONB_CTD"/>
    <property type="match status" value="1"/>
</dbReference>
<dbReference type="GO" id="GO:0015031">
    <property type="term" value="P:protein transport"/>
    <property type="evidence" value="ECO:0007669"/>
    <property type="project" value="UniProtKB-UniRule"/>
</dbReference>
<dbReference type="GO" id="GO:0005886">
    <property type="term" value="C:plasma membrane"/>
    <property type="evidence" value="ECO:0007669"/>
    <property type="project" value="UniProtKB-SubCell"/>
</dbReference>
<sequence>MSTSVTSNSSATNSLAPSALPRYGIALALAVSVTFVLLWGMQTLITGGKDALTEPPRGNVLDFIRLKKEETVQKKERKPQKPPKPQTPPPPMQQPQMQQANPNADAISTAFTADVSADTGLAGGLSLDSGDGDYLPIVKVAPIYPRRAQSRGIEGYVIVEFTVTTNGSVRDPKVVEAQPADIFNRAAVDAALKFKYKPRVVDGTAVEVAGVQNKITFQIDG</sequence>
<protein>
    <recommendedName>
        <fullName evidence="10">Protein TonB</fullName>
    </recommendedName>
</protein>
<keyword evidence="5 10" id="KW-0997">Cell inner membrane</keyword>
<dbReference type="AlphaFoldDB" id="A0A3E0TPF8"/>
<comment type="function">
    <text evidence="10">Interacts with outer membrane receptor proteins that carry out high-affinity binding and energy dependent uptake into the periplasmic space of specific substrates. It could act to transduce energy from the cytoplasmic membrane to specific energy-requiring processes in the outer membrane, resulting in the release into the periplasm of ligands bound by these outer membrane proteins.</text>
</comment>
<keyword evidence="3 10" id="KW-0813">Transport</keyword>
<evidence type="ECO:0000256" key="5">
    <source>
        <dbReference type="ARBA" id="ARBA00022519"/>
    </source>
</evidence>
<keyword evidence="10" id="KW-0735">Signal-anchor</keyword>
<evidence type="ECO:0000256" key="2">
    <source>
        <dbReference type="ARBA" id="ARBA00006555"/>
    </source>
</evidence>
<keyword evidence="9 10" id="KW-0472">Membrane</keyword>
<feature type="region of interest" description="Disordered" evidence="11">
    <location>
        <begin position="70"/>
        <end position="102"/>
    </location>
</feature>
<evidence type="ECO:0000313" key="13">
    <source>
        <dbReference type="EMBL" id="REL25865.1"/>
    </source>
</evidence>
<keyword evidence="4 10" id="KW-1003">Cell membrane</keyword>
<dbReference type="SUPFAM" id="SSF74653">
    <property type="entry name" value="TolA/TonB C-terminal domain"/>
    <property type="match status" value="1"/>
</dbReference>
<name>A0A3E0TPF8_9GAMM</name>
<evidence type="ECO:0000313" key="14">
    <source>
        <dbReference type="Proteomes" id="UP000256478"/>
    </source>
</evidence>
<feature type="domain" description="TonB C-terminal" evidence="12">
    <location>
        <begin position="129"/>
        <end position="221"/>
    </location>
</feature>
<dbReference type="EMBL" id="QUOU01000001">
    <property type="protein sequence ID" value="REL25865.1"/>
    <property type="molecule type" value="Genomic_DNA"/>
</dbReference>
<dbReference type="GO" id="GO:0030288">
    <property type="term" value="C:outer membrane-bounded periplasmic space"/>
    <property type="evidence" value="ECO:0007669"/>
    <property type="project" value="InterPro"/>
</dbReference>
<dbReference type="InterPro" id="IPR003538">
    <property type="entry name" value="TonB"/>
</dbReference>
<proteinExistence type="inferred from homology"/>
<evidence type="ECO:0000256" key="3">
    <source>
        <dbReference type="ARBA" id="ARBA00022448"/>
    </source>
</evidence>
<dbReference type="InterPro" id="IPR037682">
    <property type="entry name" value="TonB_C"/>
</dbReference>
<dbReference type="InterPro" id="IPR006260">
    <property type="entry name" value="TonB/TolA_C"/>
</dbReference>
<accession>A0A3E0TPF8</accession>
<evidence type="ECO:0000256" key="6">
    <source>
        <dbReference type="ARBA" id="ARBA00022692"/>
    </source>
</evidence>
<keyword evidence="6 10" id="KW-0812">Transmembrane</keyword>
<evidence type="ECO:0000256" key="8">
    <source>
        <dbReference type="ARBA" id="ARBA00022989"/>
    </source>
</evidence>
<dbReference type="PRINTS" id="PR01374">
    <property type="entry name" value="TONBPROTEIN"/>
</dbReference>
<evidence type="ECO:0000256" key="10">
    <source>
        <dbReference type="RuleBase" id="RU362123"/>
    </source>
</evidence>
<comment type="caution">
    <text evidence="13">The sequence shown here is derived from an EMBL/GenBank/DDBJ whole genome shotgun (WGS) entry which is preliminary data.</text>
</comment>
<dbReference type="GO" id="GO:0031992">
    <property type="term" value="F:energy transducer activity"/>
    <property type="evidence" value="ECO:0007669"/>
    <property type="project" value="InterPro"/>
</dbReference>
<dbReference type="Proteomes" id="UP000256478">
    <property type="component" value="Unassembled WGS sequence"/>
</dbReference>
<evidence type="ECO:0000256" key="11">
    <source>
        <dbReference type="SAM" id="MobiDB-lite"/>
    </source>
</evidence>
<evidence type="ECO:0000256" key="7">
    <source>
        <dbReference type="ARBA" id="ARBA00022927"/>
    </source>
</evidence>
<keyword evidence="8 10" id="KW-1133">Transmembrane helix</keyword>
<dbReference type="GO" id="GO:0015891">
    <property type="term" value="P:siderophore transport"/>
    <property type="evidence" value="ECO:0007669"/>
    <property type="project" value="InterPro"/>
</dbReference>
<evidence type="ECO:0000259" key="12">
    <source>
        <dbReference type="PROSITE" id="PS52015"/>
    </source>
</evidence>
<evidence type="ECO:0000256" key="4">
    <source>
        <dbReference type="ARBA" id="ARBA00022475"/>
    </source>
</evidence>
<dbReference type="InterPro" id="IPR051045">
    <property type="entry name" value="TonB-dependent_transducer"/>
</dbReference>
<dbReference type="Pfam" id="PF03544">
    <property type="entry name" value="TonB_C"/>
    <property type="match status" value="1"/>
</dbReference>
<feature type="compositionally biased region" description="Pro residues" evidence="11">
    <location>
        <begin position="82"/>
        <end position="93"/>
    </location>
</feature>
<evidence type="ECO:0000256" key="9">
    <source>
        <dbReference type="ARBA" id="ARBA00023136"/>
    </source>
</evidence>
<dbReference type="NCBIfam" id="TIGR01352">
    <property type="entry name" value="tonB_Cterm"/>
    <property type="match status" value="1"/>
</dbReference>
<comment type="similarity">
    <text evidence="2 10">Belongs to the TonB family.</text>
</comment>
<dbReference type="Gene3D" id="3.30.1150.10">
    <property type="match status" value="1"/>
</dbReference>
<comment type="subcellular location">
    <subcellularLocation>
        <location evidence="1 10">Cell inner membrane</location>
        <topology evidence="1 10">Single-pass membrane protein</topology>
        <orientation evidence="1 10">Periplasmic side</orientation>
    </subcellularLocation>
</comment>
<dbReference type="OrthoDB" id="1628901at2"/>
<evidence type="ECO:0000256" key="1">
    <source>
        <dbReference type="ARBA" id="ARBA00004383"/>
    </source>
</evidence>
<feature type="transmembrane region" description="Helical" evidence="10">
    <location>
        <begin position="20"/>
        <end position="39"/>
    </location>
</feature>
<keyword evidence="7 10" id="KW-0653">Protein transport</keyword>
<gene>
    <name evidence="13" type="ORF">DXX93_04330</name>
</gene>
<dbReference type="GO" id="GO:0055085">
    <property type="term" value="P:transmembrane transport"/>
    <property type="evidence" value="ECO:0007669"/>
    <property type="project" value="InterPro"/>
</dbReference>